<name>A0A2H5RSN2_RHIID</name>
<reference evidence="1 2" key="2">
    <citation type="journal article" date="2018" name="New Phytol.">
        <title>High intraspecific genome diversity in the model arbuscular mycorrhizal symbiont Rhizophagus irregularis.</title>
        <authorList>
            <person name="Chen E.C.H."/>
            <person name="Morin E."/>
            <person name="Beaudet D."/>
            <person name="Noel J."/>
            <person name="Yildirir G."/>
            <person name="Ndikumana S."/>
            <person name="Charron P."/>
            <person name="St-Onge C."/>
            <person name="Giorgi J."/>
            <person name="Kruger M."/>
            <person name="Marton T."/>
            <person name="Ropars J."/>
            <person name="Grigoriev I.V."/>
            <person name="Hainaut M."/>
            <person name="Henrissat B."/>
            <person name="Roux C."/>
            <person name="Martin F."/>
            <person name="Corradi N."/>
        </authorList>
    </citation>
    <scope>NUCLEOTIDE SEQUENCE [LARGE SCALE GENOMIC DNA]</scope>
    <source>
        <strain evidence="1 2">DAOM 197198</strain>
    </source>
</reference>
<accession>A0A2H5RSN2</accession>
<dbReference type="AlphaFoldDB" id="A0A2H5RSN2"/>
<dbReference type="VEuPathDB" id="FungiDB:RhiirFUN_004517"/>
<proteinExistence type="predicted"/>
<sequence length="68" mass="8238">MKNARIREKSRKKKKLEDGLNEPIPQINTDSSQTPFSQLMNLELLNDIMQDMMVKLMDFYMVWKRYKK</sequence>
<reference evidence="1 2" key="1">
    <citation type="journal article" date="2013" name="Proc. Natl. Acad. Sci. U.S.A.">
        <title>Genome of an arbuscular mycorrhizal fungus provides insight into the oldest plant symbiosis.</title>
        <authorList>
            <person name="Tisserant E."/>
            <person name="Malbreil M."/>
            <person name="Kuo A."/>
            <person name="Kohler A."/>
            <person name="Symeonidi A."/>
            <person name="Balestrini R."/>
            <person name="Charron P."/>
            <person name="Duensing N."/>
            <person name="Frei Dit Frey N."/>
            <person name="Gianinazzi-Pearson V."/>
            <person name="Gilbert L.B."/>
            <person name="Handa Y."/>
            <person name="Herr J.R."/>
            <person name="Hijri M."/>
            <person name="Koul R."/>
            <person name="Kawaguchi M."/>
            <person name="Krajinski F."/>
            <person name="Lammers P.J."/>
            <person name="Masclaux F.G."/>
            <person name="Murat C."/>
            <person name="Morin E."/>
            <person name="Ndikumana S."/>
            <person name="Pagni M."/>
            <person name="Petitpierre D."/>
            <person name="Requena N."/>
            <person name="Rosikiewicz P."/>
            <person name="Riley R."/>
            <person name="Saito K."/>
            <person name="San Clemente H."/>
            <person name="Shapiro H."/>
            <person name="van Tuinen D."/>
            <person name="Becard G."/>
            <person name="Bonfante P."/>
            <person name="Paszkowski U."/>
            <person name="Shachar-Hill Y.Y."/>
            <person name="Tuskan G.A."/>
            <person name="Young P.W."/>
            <person name="Sanders I.R."/>
            <person name="Henrissat B."/>
            <person name="Rensing S.A."/>
            <person name="Grigoriev I.V."/>
            <person name="Corradi N."/>
            <person name="Roux C."/>
            <person name="Martin F."/>
        </authorList>
    </citation>
    <scope>NUCLEOTIDE SEQUENCE [LARGE SCALE GENOMIC DNA]</scope>
    <source>
        <strain evidence="1 2">DAOM 197198</strain>
    </source>
</reference>
<keyword evidence="2" id="KW-1185">Reference proteome</keyword>
<dbReference type="EMBL" id="AUPC02000132">
    <property type="protein sequence ID" value="POG69652.1"/>
    <property type="molecule type" value="Genomic_DNA"/>
</dbReference>
<evidence type="ECO:0000313" key="2">
    <source>
        <dbReference type="Proteomes" id="UP000018888"/>
    </source>
</evidence>
<evidence type="ECO:0000313" key="1">
    <source>
        <dbReference type="EMBL" id="POG69652.1"/>
    </source>
</evidence>
<dbReference type="Proteomes" id="UP000018888">
    <property type="component" value="Unassembled WGS sequence"/>
</dbReference>
<organism evidence="1 2">
    <name type="scientific">Rhizophagus irregularis (strain DAOM 181602 / DAOM 197198 / MUCL 43194)</name>
    <name type="common">Arbuscular mycorrhizal fungus</name>
    <name type="synonym">Glomus intraradices</name>
    <dbReference type="NCBI Taxonomy" id="747089"/>
    <lineage>
        <taxon>Eukaryota</taxon>
        <taxon>Fungi</taxon>
        <taxon>Fungi incertae sedis</taxon>
        <taxon>Mucoromycota</taxon>
        <taxon>Glomeromycotina</taxon>
        <taxon>Glomeromycetes</taxon>
        <taxon>Glomerales</taxon>
        <taxon>Glomeraceae</taxon>
        <taxon>Rhizophagus</taxon>
    </lineage>
</organism>
<gene>
    <name evidence="1" type="ORF">GLOIN_2v1624888</name>
</gene>
<comment type="caution">
    <text evidence="1">The sequence shown here is derived from an EMBL/GenBank/DDBJ whole genome shotgun (WGS) entry which is preliminary data.</text>
</comment>
<protein>
    <submittedName>
        <fullName evidence="1">Uncharacterized protein</fullName>
    </submittedName>
</protein>